<dbReference type="InterPro" id="IPR011652">
    <property type="entry name" value="MORN_2"/>
</dbReference>
<dbReference type="OrthoDB" id="7342920at2"/>
<dbReference type="Gene3D" id="2.20.110.10">
    <property type="entry name" value="Histone H3 K4-specific methyltransferase SET7/9 N-terminal domain"/>
    <property type="match status" value="2"/>
</dbReference>
<accession>A0A1M5JS93</accession>
<protein>
    <submittedName>
        <fullName evidence="2">Antitoxin component YwqK of the YwqJK toxin-antitoxin module</fullName>
    </submittedName>
</protein>
<sequence length="287" mass="32982">MTIAIRLTVIFLFAGTSIMAQAPRYTVKHLRESNDGTFKNVNDGVKNGKSITYIKSSAVLWDIDDDNVTTIKIAGPVLLCFEAPWKNGKKEGQVNVYVIDSLNSQHRYKIWEQEYKNDQLNGEWRQYTLRGTLAMLRTFKNDSLHGMAREYRIDGKIIEEQEYLGSSREYVDHILYPNGTLEKTLPIRNGLLNGVGRHYYPNGKIMEEVTFKDDVFHGSRKYFHPNGQLWIEQIYKDGLSWEVVSNFTEDGKRRDAGTLRNGNGTIISYNEHGSVREVSTFRNGVEQ</sequence>
<gene>
    <name evidence="2" type="ORF">SAMN04488109_0258</name>
</gene>
<name>A0A1M5JS93_9BACT</name>
<evidence type="ECO:0000313" key="3">
    <source>
        <dbReference type="Proteomes" id="UP000184212"/>
    </source>
</evidence>
<dbReference type="AlphaFoldDB" id="A0A1M5JS93"/>
<feature type="signal peptide" evidence="1">
    <location>
        <begin position="1"/>
        <end position="22"/>
    </location>
</feature>
<dbReference type="Proteomes" id="UP000184212">
    <property type="component" value="Unassembled WGS sequence"/>
</dbReference>
<keyword evidence="3" id="KW-1185">Reference proteome</keyword>
<evidence type="ECO:0000313" key="2">
    <source>
        <dbReference type="EMBL" id="SHG43388.1"/>
    </source>
</evidence>
<dbReference type="EMBL" id="FQWQ01000001">
    <property type="protein sequence ID" value="SHG43388.1"/>
    <property type="molecule type" value="Genomic_DNA"/>
</dbReference>
<dbReference type="RefSeq" id="WP_084137835.1">
    <property type="nucleotide sequence ID" value="NZ_FQWQ01000001.1"/>
</dbReference>
<dbReference type="Pfam" id="PF07661">
    <property type="entry name" value="MORN_2"/>
    <property type="match status" value="2"/>
</dbReference>
<proteinExistence type="predicted"/>
<feature type="chain" id="PRO_5011979596" evidence="1">
    <location>
        <begin position="23"/>
        <end position="287"/>
    </location>
</feature>
<reference evidence="2 3" key="1">
    <citation type="submission" date="2016-11" db="EMBL/GenBank/DDBJ databases">
        <authorList>
            <person name="Jaros S."/>
            <person name="Januszkiewicz K."/>
            <person name="Wedrychowicz H."/>
        </authorList>
    </citation>
    <scope>NUCLEOTIDE SEQUENCE [LARGE SCALE GENOMIC DNA]</scope>
    <source>
        <strain evidence="2 3">DSM 24574</strain>
    </source>
</reference>
<evidence type="ECO:0000256" key="1">
    <source>
        <dbReference type="SAM" id="SignalP"/>
    </source>
</evidence>
<dbReference type="SUPFAM" id="SSF82185">
    <property type="entry name" value="Histone H3 K4-specific methyltransferase SET7/9 N-terminal domain"/>
    <property type="match status" value="2"/>
</dbReference>
<dbReference type="STRING" id="947013.SAMN04488109_0258"/>
<keyword evidence="1" id="KW-0732">Signal</keyword>
<organism evidence="2 3">
    <name type="scientific">Chryseolinea serpens</name>
    <dbReference type="NCBI Taxonomy" id="947013"/>
    <lineage>
        <taxon>Bacteria</taxon>
        <taxon>Pseudomonadati</taxon>
        <taxon>Bacteroidota</taxon>
        <taxon>Cytophagia</taxon>
        <taxon>Cytophagales</taxon>
        <taxon>Fulvivirgaceae</taxon>
        <taxon>Chryseolinea</taxon>
    </lineage>
</organism>